<feature type="region of interest" description="Disordered" evidence="1">
    <location>
        <begin position="318"/>
        <end position="424"/>
    </location>
</feature>
<evidence type="ECO:0000313" key="2">
    <source>
        <dbReference type="EMBL" id="KAK1747108.1"/>
    </source>
</evidence>
<proteinExistence type="predicted"/>
<feature type="region of interest" description="Disordered" evidence="1">
    <location>
        <begin position="16"/>
        <end position="124"/>
    </location>
</feature>
<gene>
    <name evidence="2" type="ORF">QTG54_002452</name>
</gene>
<name>A0AAD8YJF0_9STRA</name>
<feature type="compositionally biased region" description="Polar residues" evidence="1">
    <location>
        <begin position="104"/>
        <end position="113"/>
    </location>
</feature>
<evidence type="ECO:0000256" key="1">
    <source>
        <dbReference type="SAM" id="MobiDB-lite"/>
    </source>
</evidence>
<comment type="caution">
    <text evidence="2">The sequence shown here is derived from an EMBL/GenBank/DDBJ whole genome shotgun (WGS) entry which is preliminary data.</text>
</comment>
<evidence type="ECO:0000313" key="3">
    <source>
        <dbReference type="Proteomes" id="UP001224775"/>
    </source>
</evidence>
<feature type="compositionally biased region" description="Polar residues" evidence="1">
    <location>
        <begin position="350"/>
        <end position="382"/>
    </location>
</feature>
<feature type="compositionally biased region" description="Gly residues" evidence="1">
    <location>
        <begin position="27"/>
        <end position="36"/>
    </location>
</feature>
<sequence length="424" mass="46587">MVVKLPDHWINEEYIDSPRRTVTTPRSGGGGFGSGGITTPRGGNTPNRFTPNRSQLPPLAWGTPRSGNSRVGSRTGSPEHHGHYGSMSGTPRVRASPLPKQLNRVVSDTQLNKTAGDDDGTTPQEERVEEQFLVAAARSIPNEYGTPLASYFVRRPHVTDDSLEKNETDELAKLAIDLWGNKCTHLSSSDDYKKYASVFKPESLEIVACIEADGSVFTLSGECNARHGKVSTMSSNNGSFDEDDSNIVDKEYDWSVFDNVEEMDRALGRVSYIDEEGNEREYWLDSIYEEALTTRESYCTSMISAAFTLKEVRGPLAQKREQPASWNQTMQSQPAPTQTFQSFAPPKSTVEGSVNMSHPPMNQQNVPQSNANAPQTQSQRSEPVSKVEMPSNPARKEPLSAAAATKAIAPKKRQTEAITTTRGV</sequence>
<keyword evidence="3" id="KW-1185">Reference proteome</keyword>
<dbReference type="EMBL" id="JATAAI010000003">
    <property type="protein sequence ID" value="KAK1747108.1"/>
    <property type="molecule type" value="Genomic_DNA"/>
</dbReference>
<organism evidence="2 3">
    <name type="scientific">Skeletonema marinoi</name>
    <dbReference type="NCBI Taxonomy" id="267567"/>
    <lineage>
        <taxon>Eukaryota</taxon>
        <taxon>Sar</taxon>
        <taxon>Stramenopiles</taxon>
        <taxon>Ochrophyta</taxon>
        <taxon>Bacillariophyta</taxon>
        <taxon>Coscinodiscophyceae</taxon>
        <taxon>Thalassiosirophycidae</taxon>
        <taxon>Thalassiosirales</taxon>
        <taxon>Skeletonemataceae</taxon>
        <taxon>Skeletonema</taxon>
        <taxon>Skeletonema marinoi-dohrnii complex</taxon>
    </lineage>
</organism>
<dbReference type="AlphaFoldDB" id="A0AAD8YJF0"/>
<reference evidence="2" key="1">
    <citation type="submission" date="2023-06" db="EMBL/GenBank/DDBJ databases">
        <title>Survivors Of The Sea: Transcriptome response of Skeletonema marinoi to long-term dormancy.</title>
        <authorList>
            <person name="Pinder M.I.M."/>
            <person name="Kourtchenko O."/>
            <person name="Robertson E.K."/>
            <person name="Larsson T."/>
            <person name="Maumus F."/>
            <person name="Osuna-Cruz C.M."/>
            <person name="Vancaester E."/>
            <person name="Stenow R."/>
            <person name="Vandepoele K."/>
            <person name="Ploug H."/>
            <person name="Bruchert V."/>
            <person name="Godhe A."/>
            <person name="Topel M."/>
        </authorList>
    </citation>
    <scope>NUCLEOTIDE SEQUENCE</scope>
    <source>
        <strain evidence="2">R05AC</strain>
    </source>
</reference>
<feature type="compositionally biased region" description="Polar residues" evidence="1">
    <location>
        <begin position="44"/>
        <end position="55"/>
    </location>
</feature>
<protein>
    <submittedName>
        <fullName evidence="2">Uncharacterized protein</fullName>
    </submittedName>
</protein>
<dbReference type="Proteomes" id="UP001224775">
    <property type="component" value="Unassembled WGS sequence"/>
</dbReference>
<accession>A0AAD8YJF0</accession>
<feature type="compositionally biased region" description="Polar residues" evidence="1">
    <location>
        <begin position="65"/>
        <end position="76"/>
    </location>
</feature>
<feature type="compositionally biased region" description="Polar residues" evidence="1">
    <location>
        <begin position="324"/>
        <end position="342"/>
    </location>
</feature>